<keyword evidence="2 5" id="KW-0812">Transmembrane</keyword>
<evidence type="ECO:0000313" key="7">
    <source>
        <dbReference type="EMBL" id="MDI3349933.1"/>
    </source>
</evidence>
<evidence type="ECO:0000256" key="3">
    <source>
        <dbReference type="ARBA" id="ARBA00022989"/>
    </source>
</evidence>
<comment type="subcellular location">
    <subcellularLocation>
        <location evidence="1">Membrane</location>
        <topology evidence="1">Multi-pass membrane protein</topology>
    </subcellularLocation>
</comment>
<feature type="transmembrane region" description="Helical" evidence="5">
    <location>
        <begin position="57"/>
        <end position="90"/>
    </location>
</feature>
<gene>
    <name evidence="7" type="ORF">DCBHLPFO_00445</name>
</gene>
<feature type="transmembrane region" description="Helical" evidence="5">
    <location>
        <begin position="111"/>
        <end position="132"/>
    </location>
</feature>
<keyword evidence="3 5" id="KW-1133">Transmembrane helix</keyword>
<dbReference type="AlphaFoldDB" id="A0AA43QXE4"/>
<feature type="transmembrane region" description="Helical" evidence="5">
    <location>
        <begin position="12"/>
        <end position="37"/>
    </location>
</feature>
<evidence type="ECO:0000256" key="4">
    <source>
        <dbReference type="ARBA" id="ARBA00023136"/>
    </source>
</evidence>
<evidence type="ECO:0000313" key="8">
    <source>
        <dbReference type="Proteomes" id="UP001162175"/>
    </source>
</evidence>
<reference evidence="7" key="1">
    <citation type="submission" date="2022-11" db="EMBL/GenBank/DDBJ databases">
        <title>Draft genome of Mycoplasma arginini isolated from fly.</title>
        <authorList>
            <person name="Severgnini M."/>
            <person name="Gioia G."/>
            <person name="Cremonesi P."/>
            <person name="Moroni P."/>
            <person name="Addis M.F."/>
            <person name="Castiglioni B."/>
        </authorList>
    </citation>
    <scope>NUCLEOTIDE SEQUENCE</scope>
    <source>
        <strain evidence="7">QMP CG1-1632</strain>
    </source>
</reference>
<evidence type="ECO:0000256" key="5">
    <source>
        <dbReference type="SAM" id="Phobius"/>
    </source>
</evidence>
<evidence type="ECO:0000259" key="6">
    <source>
        <dbReference type="Pfam" id="PF06271"/>
    </source>
</evidence>
<accession>A0AA43QXE4</accession>
<dbReference type="EMBL" id="JAPFAR010000159">
    <property type="protein sequence ID" value="MDI3349933.1"/>
    <property type="molecule type" value="Genomic_DNA"/>
</dbReference>
<keyword evidence="4 5" id="KW-0472">Membrane</keyword>
<dbReference type="Proteomes" id="UP001162175">
    <property type="component" value="Unassembled WGS sequence"/>
</dbReference>
<feature type="domain" description="RDD" evidence="6">
    <location>
        <begin position="9"/>
        <end position="139"/>
    </location>
</feature>
<name>A0AA43QXE4_MYCAR</name>
<proteinExistence type="predicted"/>
<comment type="caution">
    <text evidence="7">The sequence shown here is derived from an EMBL/GenBank/DDBJ whole genome shotgun (WGS) entry which is preliminary data.</text>
</comment>
<dbReference type="InterPro" id="IPR010432">
    <property type="entry name" value="RDD"/>
</dbReference>
<dbReference type="RefSeq" id="WP_268164397.1">
    <property type="nucleotide sequence ID" value="NZ_CP165990.1"/>
</dbReference>
<feature type="transmembrane region" description="Helical" evidence="5">
    <location>
        <begin position="152"/>
        <end position="175"/>
    </location>
</feature>
<dbReference type="GO" id="GO:0016020">
    <property type="term" value="C:membrane"/>
    <property type="evidence" value="ECO:0007669"/>
    <property type="project" value="UniProtKB-SubCell"/>
</dbReference>
<organism evidence="7 8">
    <name type="scientific">Mycoplasmopsis arginini</name>
    <name type="common">Mycoplasma arginini</name>
    <dbReference type="NCBI Taxonomy" id="2094"/>
    <lineage>
        <taxon>Bacteria</taxon>
        <taxon>Bacillati</taxon>
        <taxon>Mycoplasmatota</taxon>
        <taxon>Mycoplasmoidales</taxon>
        <taxon>Metamycoplasmataceae</taxon>
        <taxon>Mycoplasmopsis</taxon>
    </lineage>
</organism>
<evidence type="ECO:0000256" key="2">
    <source>
        <dbReference type="ARBA" id="ARBA00022692"/>
    </source>
</evidence>
<evidence type="ECO:0000256" key="1">
    <source>
        <dbReference type="ARBA" id="ARBA00004141"/>
    </source>
</evidence>
<dbReference type="Pfam" id="PF06271">
    <property type="entry name" value="RDD"/>
    <property type="match status" value="1"/>
</dbReference>
<protein>
    <submittedName>
        <fullName evidence="7">RDD family protein</fullName>
    </submittedName>
</protein>
<sequence length="219" mass="25789">MVKKQNIKANFWIRLLSTLIDLFIFVIFSVGTSFLIFNYKKADFLLNNIVYKEVVYRIWLLGLILFNIFEFIVIPIITGGQTVGMLICKIKIIANDNDRKLSRFIFDRQRLFSFLWVFVFLSFMLMSTDAFLKAARGQKMNTVEKLVVSLPTVLATIAINLQIFMILTGVVATRLNWNDKFSRTKTVWKNKFEEVFEDEDYKLKIYPKKRELPKIEILN</sequence>